<protein>
    <submittedName>
        <fullName evidence="3">Uncharacterized protein</fullName>
    </submittedName>
</protein>
<reference evidence="3 5" key="2">
    <citation type="submission" date="2022-04" db="EMBL/GenBank/DDBJ databases">
        <title>Chromosome-level reference genomes for two strains of Caenorhabditis briggsae: an improved platform for comparative genomics.</title>
        <authorList>
            <person name="Stevens L."/>
            <person name="Andersen E."/>
        </authorList>
    </citation>
    <scope>NUCLEOTIDE SEQUENCE [LARGE SCALE GENOMIC DNA]</scope>
    <source>
        <strain evidence="3">VX34</strain>
        <tissue evidence="3">Whole-organism</tissue>
    </source>
</reference>
<gene>
    <name evidence="2" type="ORF">L3Y34_007752</name>
    <name evidence="3" type="ORF">L5515_007591</name>
</gene>
<keyword evidence="1" id="KW-1133">Transmembrane helix</keyword>
<dbReference type="Proteomes" id="UP000829354">
    <property type="component" value="Chromosome V"/>
</dbReference>
<dbReference type="Proteomes" id="UP000827892">
    <property type="component" value="Chromosome V"/>
</dbReference>
<keyword evidence="5" id="KW-1185">Reference proteome</keyword>
<sequence>MKSTINSGRLVSEGIESKIFRTTTLNMNAKLLILVSLLVICAFVAETDAQYYYGSYGYPSYYGGYGGYGYGSYYGYPSYYGGYGYYGKREAGFGPSQQNNQ</sequence>
<keyword evidence="1" id="KW-0812">Transmembrane</keyword>
<accession>A0AAE9JJP6</accession>
<keyword evidence="1" id="KW-0472">Membrane</keyword>
<feature type="transmembrane region" description="Helical" evidence="1">
    <location>
        <begin position="31"/>
        <end position="53"/>
    </location>
</feature>
<reference evidence="2 4" key="1">
    <citation type="submission" date="2022-02" db="EMBL/GenBank/DDBJ databases">
        <title>Chromosome-level reference genomes for two strains of Caenorhabditis briggsae: an improved platform for comparative genomics.</title>
        <authorList>
            <person name="Stevens L."/>
            <person name="Andersen E.C."/>
        </authorList>
    </citation>
    <scope>NUCLEOTIDE SEQUENCE [LARGE SCALE GENOMIC DNA]</scope>
    <source>
        <strain evidence="2">QX1410_ONT</strain>
        <tissue evidence="2">Whole-organism</tissue>
    </source>
</reference>
<organism evidence="3 5">
    <name type="scientific">Caenorhabditis briggsae</name>
    <dbReference type="NCBI Taxonomy" id="6238"/>
    <lineage>
        <taxon>Eukaryota</taxon>
        <taxon>Metazoa</taxon>
        <taxon>Ecdysozoa</taxon>
        <taxon>Nematoda</taxon>
        <taxon>Chromadorea</taxon>
        <taxon>Rhabditida</taxon>
        <taxon>Rhabditina</taxon>
        <taxon>Rhabditomorpha</taxon>
        <taxon>Rhabditoidea</taxon>
        <taxon>Rhabditidae</taxon>
        <taxon>Peloderinae</taxon>
        <taxon>Caenorhabditis</taxon>
    </lineage>
</organism>
<evidence type="ECO:0000313" key="3">
    <source>
        <dbReference type="EMBL" id="UMM34580.1"/>
    </source>
</evidence>
<dbReference type="PANTHER" id="PTHR22552:SF14">
    <property type="entry name" value="FIP (FUNGUS-INDUCED PROTEIN) RELATED"/>
    <property type="match status" value="1"/>
</dbReference>
<evidence type="ECO:0000256" key="1">
    <source>
        <dbReference type="SAM" id="Phobius"/>
    </source>
</evidence>
<dbReference type="EMBL" id="CP092624">
    <property type="protein sequence ID" value="UMM34580.1"/>
    <property type="molecule type" value="Genomic_DNA"/>
</dbReference>
<dbReference type="PANTHER" id="PTHR22552">
    <property type="entry name" value="GEO11429P1"/>
    <property type="match status" value="1"/>
</dbReference>
<proteinExistence type="predicted"/>
<evidence type="ECO:0000313" key="2">
    <source>
        <dbReference type="EMBL" id="ULT88762.1"/>
    </source>
</evidence>
<evidence type="ECO:0000313" key="4">
    <source>
        <dbReference type="Proteomes" id="UP000827892"/>
    </source>
</evidence>
<evidence type="ECO:0000313" key="5">
    <source>
        <dbReference type="Proteomes" id="UP000829354"/>
    </source>
</evidence>
<dbReference type="AlphaFoldDB" id="A0AAE9JJP6"/>
<name>A0AAE9JJP6_CAEBR</name>
<dbReference type="EMBL" id="CP090895">
    <property type="protein sequence ID" value="ULT88762.1"/>
    <property type="molecule type" value="Genomic_DNA"/>
</dbReference>